<dbReference type="GO" id="GO:0020037">
    <property type="term" value="F:heme binding"/>
    <property type="evidence" value="ECO:0007669"/>
    <property type="project" value="InterPro"/>
</dbReference>
<dbReference type="AlphaFoldDB" id="A0A1E3QXB1"/>
<name>A0A1E3QXB1_9ASCO</name>
<feature type="compositionally biased region" description="Low complexity" evidence="1">
    <location>
        <begin position="20"/>
        <end position="31"/>
    </location>
</feature>
<dbReference type="GeneID" id="30148064"/>
<evidence type="ECO:0000313" key="2">
    <source>
        <dbReference type="EMBL" id="ODQ82174.1"/>
    </source>
</evidence>
<dbReference type="GO" id="GO:0019825">
    <property type="term" value="F:oxygen binding"/>
    <property type="evidence" value="ECO:0007669"/>
    <property type="project" value="InterPro"/>
</dbReference>
<sequence length="318" mass="35909">MFKSIDSARSRWSRHKTKDNSGSSPNGSSPGTVLPVYQARTINSAFFGDSGTVSEGTEDTEETVPVTYWNLVHEEFTASEISIIKHCWYHGAVENGSTSPSSESSASTLYQPEVSSNGPSPISQRSFKECLSSDQFWETVYLRLGETEPELVTHLPRYTHQTTAINLIVNLTISNLENLPKVQDYLVKLGRAHDRLYIPDPIHLGFKRKQQLPLGTDRKSTILIMSRKLGTVIFACLDEYCLLKSISIPSALYDSEKPKGQLAEDFFRCKRQTQYQELFDVYNRIWRFICRSMVVGLDSNGVIQLADNEMRLRSSFAS</sequence>
<proteinExistence type="predicted"/>
<evidence type="ECO:0000256" key="1">
    <source>
        <dbReference type="SAM" id="MobiDB-lite"/>
    </source>
</evidence>
<evidence type="ECO:0000313" key="3">
    <source>
        <dbReference type="Proteomes" id="UP000094336"/>
    </source>
</evidence>
<dbReference type="RefSeq" id="XP_018987502.1">
    <property type="nucleotide sequence ID" value="XM_019130211.1"/>
</dbReference>
<dbReference type="EMBL" id="KV454426">
    <property type="protein sequence ID" value="ODQ82174.1"/>
    <property type="molecule type" value="Genomic_DNA"/>
</dbReference>
<keyword evidence="3" id="KW-1185">Reference proteome</keyword>
<dbReference type="InterPro" id="IPR012292">
    <property type="entry name" value="Globin/Proto"/>
</dbReference>
<reference evidence="3" key="1">
    <citation type="submission" date="2016-05" db="EMBL/GenBank/DDBJ databases">
        <title>Comparative genomics of biotechnologically important yeasts.</title>
        <authorList>
            <consortium name="DOE Joint Genome Institute"/>
            <person name="Riley R."/>
            <person name="Haridas S."/>
            <person name="Wolfe K.H."/>
            <person name="Lopes M.R."/>
            <person name="Hittinger C.T."/>
            <person name="Goker M."/>
            <person name="Salamov A."/>
            <person name="Wisecaver J."/>
            <person name="Long T.M."/>
            <person name="Aerts A.L."/>
            <person name="Barry K."/>
            <person name="Choi C."/>
            <person name="Clum A."/>
            <person name="Coughlan A.Y."/>
            <person name="Deshpande S."/>
            <person name="Douglass A.P."/>
            <person name="Hanson S.J."/>
            <person name="Klenk H.-P."/>
            <person name="Labutti K."/>
            <person name="Lapidus A."/>
            <person name="Lindquist E."/>
            <person name="Lipzen A."/>
            <person name="Meier-Kolthoff J.P."/>
            <person name="Ohm R.A."/>
            <person name="Otillar R.P."/>
            <person name="Pangilinan J."/>
            <person name="Peng Y."/>
            <person name="Rokas A."/>
            <person name="Rosa C.A."/>
            <person name="Scheuner C."/>
            <person name="Sibirny A.A."/>
            <person name="Slot J.C."/>
            <person name="Stielow J.B."/>
            <person name="Sun H."/>
            <person name="Kurtzman C.P."/>
            <person name="Blackwell M."/>
            <person name="Grigoriev I.V."/>
            <person name="Jeffries T.W."/>
        </authorList>
    </citation>
    <scope>NUCLEOTIDE SEQUENCE [LARGE SCALE GENOMIC DNA]</scope>
    <source>
        <strain evidence="3">NRRL Y-12698</strain>
    </source>
</reference>
<dbReference type="Gene3D" id="1.10.490.10">
    <property type="entry name" value="Globins"/>
    <property type="match status" value="1"/>
</dbReference>
<protein>
    <submittedName>
        <fullName evidence="2">Uncharacterized protein</fullName>
    </submittedName>
</protein>
<gene>
    <name evidence="2" type="ORF">BABINDRAFT_163986</name>
</gene>
<feature type="region of interest" description="Disordered" evidence="1">
    <location>
        <begin position="97"/>
        <end position="121"/>
    </location>
</feature>
<organism evidence="2 3">
    <name type="scientific">Babjeviella inositovora NRRL Y-12698</name>
    <dbReference type="NCBI Taxonomy" id="984486"/>
    <lineage>
        <taxon>Eukaryota</taxon>
        <taxon>Fungi</taxon>
        <taxon>Dikarya</taxon>
        <taxon>Ascomycota</taxon>
        <taxon>Saccharomycotina</taxon>
        <taxon>Pichiomycetes</taxon>
        <taxon>Serinales incertae sedis</taxon>
        <taxon>Babjeviella</taxon>
    </lineage>
</organism>
<feature type="compositionally biased region" description="Polar residues" evidence="1">
    <location>
        <begin position="108"/>
        <end position="121"/>
    </location>
</feature>
<dbReference type="OrthoDB" id="436496at2759"/>
<feature type="region of interest" description="Disordered" evidence="1">
    <location>
        <begin position="1"/>
        <end position="34"/>
    </location>
</feature>
<feature type="compositionally biased region" description="Low complexity" evidence="1">
    <location>
        <begin position="97"/>
        <end position="107"/>
    </location>
</feature>
<accession>A0A1E3QXB1</accession>
<dbReference type="Proteomes" id="UP000094336">
    <property type="component" value="Unassembled WGS sequence"/>
</dbReference>